<dbReference type="OrthoDB" id="7585760at2"/>
<feature type="transmembrane region" description="Helical" evidence="6">
    <location>
        <begin position="38"/>
        <end position="62"/>
    </location>
</feature>
<keyword evidence="8" id="KW-1185">Reference proteome</keyword>
<dbReference type="AlphaFoldDB" id="A0A5C6UIQ0"/>
<comment type="caution">
    <text evidence="7">The sequence shown here is derived from an EMBL/GenBank/DDBJ whole genome shotgun (WGS) entry which is preliminary data.</text>
</comment>
<evidence type="ECO:0000256" key="2">
    <source>
        <dbReference type="ARBA" id="ARBA00009190"/>
    </source>
</evidence>
<dbReference type="GO" id="GO:0046873">
    <property type="term" value="F:metal ion transmembrane transporter activity"/>
    <property type="evidence" value="ECO:0007669"/>
    <property type="project" value="InterPro"/>
</dbReference>
<evidence type="ECO:0000313" key="7">
    <source>
        <dbReference type="EMBL" id="TXC72577.1"/>
    </source>
</evidence>
<name>A0A5C6UIQ0_9SPHN</name>
<gene>
    <name evidence="7" type="ORF">FSB78_17680</name>
</gene>
<feature type="transmembrane region" description="Helical" evidence="6">
    <location>
        <begin position="69"/>
        <end position="86"/>
    </location>
</feature>
<keyword evidence="3 6" id="KW-0812">Transmembrane</keyword>
<feature type="transmembrane region" description="Helical" evidence="6">
    <location>
        <begin position="131"/>
        <end position="152"/>
    </location>
</feature>
<keyword evidence="4 6" id="KW-1133">Transmembrane helix</keyword>
<dbReference type="EMBL" id="VOQR01000001">
    <property type="protein sequence ID" value="TXC72577.1"/>
    <property type="molecule type" value="Genomic_DNA"/>
</dbReference>
<reference evidence="7 8" key="1">
    <citation type="journal article" date="2013" name="Antonie Van Leeuwenhoek">
        <title>Sphingomonas ginsenosidivorax sp. nov., with the ability to transform ginsenosides.</title>
        <authorList>
            <person name="Jin X.F."/>
            <person name="Kim J.K."/>
            <person name="Liu Q.M."/>
            <person name="Kang M.S."/>
            <person name="He D."/>
            <person name="Jin F.X."/>
            <person name="Kim S.C."/>
            <person name="Im W.T."/>
        </authorList>
    </citation>
    <scope>NUCLEOTIDE SEQUENCE [LARGE SCALE GENOMIC DNA]</scope>
    <source>
        <strain evidence="7 8">KHI67</strain>
    </source>
</reference>
<keyword evidence="5 6" id="KW-0472">Membrane</keyword>
<dbReference type="GO" id="GO:0016020">
    <property type="term" value="C:membrane"/>
    <property type="evidence" value="ECO:0007669"/>
    <property type="project" value="UniProtKB-SubCell"/>
</dbReference>
<evidence type="ECO:0000256" key="3">
    <source>
        <dbReference type="ARBA" id="ARBA00022692"/>
    </source>
</evidence>
<evidence type="ECO:0000256" key="5">
    <source>
        <dbReference type="ARBA" id="ARBA00023136"/>
    </source>
</evidence>
<sequence length="187" mass="18660">MDVLMAALVAAALAQVGDRTVWLTAILADRFGTGKVIAMAALALMAASGLAAAAGAVLAPMLAPNAKQLMLALALLLQGGGALFPAKAPERLERWRIGAVATAALGLFILAFGDGVQFIVVTLAARTPVPALAAVGATIGSLAVVVPAAVMGEAAWTRLPLRPLRIAIGILFLVVGAVLGLGAVALI</sequence>
<comment type="subcellular location">
    <subcellularLocation>
        <location evidence="1 6">Membrane</location>
        <topology evidence="1 6">Multi-pass membrane protein</topology>
    </subcellularLocation>
</comment>
<evidence type="ECO:0000313" key="8">
    <source>
        <dbReference type="Proteomes" id="UP000321250"/>
    </source>
</evidence>
<protein>
    <recommendedName>
        <fullName evidence="6">GDT1 family protein</fullName>
    </recommendedName>
</protein>
<accession>A0A5C6UIQ0</accession>
<proteinExistence type="inferred from homology"/>
<feature type="transmembrane region" description="Helical" evidence="6">
    <location>
        <begin position="164"/>
        <end position="186"/>
    </location>
</feature>
<evidence type="ECO:0000256" key="4">
    <source>
        <dbReference type="ARBA" id="ARBA00022989"/>
    </source>
</evidence>
<evidence type="ECO:0000256" key="1">
    <source>
        <dbReference type="ARBA" id="ARBA00004141"/>
    </source>
</evidence>
<dbReference type="InterPro" id="IPR001727">
    <property type="entry name" value="GDT1-like"/>
</dbReference>
<organism evidence="7 8">
    <name type="scientific">Sphingomonas ginsenosidivorax</name>
    <dbReference type="NCBI Taxonomy" id="862135"/>
    <lineage>
        <taxon>Bacteria</taxon>
        <taxon>Pseudomonadati</taxon>
        <taxon>Pseudomonadota</taxon>
        <taxon>Alphaproteobacteria</taxon>
        <taxon>Sphingomonadales</taxon>
        <taxon>Sphingomonadaceae</taxon>
        <taxon>Sphingomonas</taxon>
    </lineage>
</organism>
<dbReference type="Pfam" id="PF01169">
    <property type="entry name" value="GDT1"/>
    <property type="match status" value="2"/>
</dbReference>
<dbReference type="Proteomes" id="UP000321250">
    <property type="component" value="Unassembled WGS sequence"/>
</dbReference>
<evidence type="ECO:0000256" key="6">
    <source>
        <dbReference type="RuleBase" id="RU365102"/>
    </source>
</evidence>
<comment type="similarity">
    <text evidence="2 6">Belongs to the GDT1 family.</text>
</comment>
<feature type="transmembrane region" description="Helical" evidence="6">
    <location>
        <begin position="98"/>
        <end position="124"/>
    </location>
</feature>